<dbReference type="Proteomes" id="UP000279306">
    <property type="component" value="Chromosome"/>
</dbReference>
<evidence type="ECO:0000256" key="1">
    <source>
        <dbReference type="SAM" id="Phobius"/>
    </source>
</evidence>
<reference evidence="2 3" key="1">
    <citation type="submission" date="2018-12" db="EMBL/GenBank/DDBJ databases">
        <authorList>
            <consortium name="Pathogen Informatics"/>
        </authorList>
    </citation>
    <scope>NUCLEOTIDE SEQUENCE [LARGE SCALE GENOMIC DNA]</scope>
    <source>
        <strain evidence="2 3">NCTC10437</strain>
    </source>
</reference>
<evidence type="ECO:0008006" key="4">
    <source>
        <dbReference type="Google" id="ProtNLM"/>
    </source>
</evidence>
<feature type="transmembrane region" description="Helical" evidence="1">
    <location>
        <begin position="69"/>
        <end position="93"/>
    </location>
</feature>
<proteinExistence type="predicted"/>
<dbReference type="STRING" id="1791.GCA_001049355_04202"/>
<accession>A0A448IHJ7</accession>
<keyword evidence="1" id="KW-0472">Membrane</keyword>
<evidence type="ECO:0000313" key="2">
    <source>
        <dbReference type="EMBL" id="VEG51774.1"/>
    </source>
</evidence>
<evidence type="ECO:0000313" key="3">
    <source>
        <dbReference type="Proteomes" id="UP000279306"/>
    </source>
</evidence>
<keyword evidence="1" id="KW-1133">Transmembrane helix</keyword>
<dbReference type="RefSeq" id="WP_048634126.1">
    <property type="nucleotide sequence ID" value="NZ_CVQQ01000016.1"/>
</dbReference>
<keyword evidence="1" id="KW-0812">Transmembrane</keyword>
<dbReference type="KEGG" id="mauu:NCTC10437_00887"/>
<feature type="transmembrane region" description="Helical" evidence="1">
    <location>
        <begin position="7"/>
        <end position="30"/>
    </location>
</feature>
<dbReference type="AlphaFoldDB" id="A0A448IHJ7"/>
<name>A0A448IHJ7_MYCAU</name>
<dbReference type="EMBL" id="LR134356">
    <property type="protein sequence ID" value="VEG51774.1"/>
    <property type="molecule type" value="Genomic_DNA"/>
</dbReference>
<protein>
    <recommendedName>
        <fullName evidence="4">Transmembrane protein</fullName>
    </recommendedName>
</protein>
<sequence>MTPTIDWVRATVVGAIAGGALWALAVYALIATEGAIVAWATVCIIQAAVLGAGIVAFRRATADSIRCYAVGAILTPLVGLIPAAVFGVAGLIVKVVG</sequence>
<gene>
    <name evidence="2" type="ORF">NCTC10437_00887</name>
</gene>
<feature type="transmembrane region" description="Helical" evidence="1">
    <location>
        <begin position="36"/>
        <end position="57"/>
    </location>
</feature>
<organism evidence="2 3">
    <name type="scientific">Mycolicibacterium aurum</name>
    <name type="common">Mycobacterium aurum</name>
    <dbReference type="NCBI Taxonomy" id="1791"/>
    <lineage>
        <taxon>Bacteria</taxon>
        <taxon>Bacillati</taxon>
        <taxon>Actinomycetota</taxon>
        <taxon>Actinomycetes</taxon>
        <taxon>Mycobacteriales</taxon>
        <taxon>Mycobacteriaceae</taxon>
        <taxon>Mycolicibacterium</taxon>
    </lineage>
</organism>
<keyword evidence="3" id="KW-1185">Reference proteome</keyword>